<evidence type="ECO:0000256" key="6">
    <source>
        <dbReference type="RuleBase" id="RU000686"/>
    </source>
</evidence>
<evidence type="ECO:0000256" key="1">
    <source>
        <dbReference type="ARBA" id="ARBA00004245"/>
    </source>
</evidence>
<dbReference type="InterPro" id="IPR027324">
    <property type="entry name" value="MAP2/MAP4/Tau"/>
</dbReference>
<sequence>METASQDANNLLMHVEPLQKTSDHPANVPYANSLNDQSTDVPYQELANVEINGATERETFNGKLTDNSFVNDGFNDDKTSTDINYSKILEPPPMDIEQNTINDVQEASIIMPEFDNITKEATQAQNERENVEVFAAEPEVKKESTNSETIASTLESSDIVSPSTKSTFQEKTVAESSAPLKPSAPSGTATAPKSAPSKNTTTSQQVRATRTTTPTAGTPTPSKRPTHNSKGSPITHQNKKEPPKAKPPTSTPTPKTLPPRSSRSNVVDAERSGAVSRSNQSVSTASSMSSTTTTPKRSNKYMNVQSKINSITDHKPSGGNVKIFSQKQSYDVTSRIGSLANANRTPGGGHVVIENRRTDFSSNAKPRIDSRNEHKRSQSAKKIPTQKLEWKAQSKIGSLDNVTHRPPGGNVKIFSAKLEWKAESKVGSTDNIKHKPAGGDIKIFSEKLNVSSVKSKVGSLENANHVPGGGNVNIDDYRVDVSKSARGRVASSRASNTSLNSRKSSPSRPRDKTMPGAKNPLTADEVLGIS</sequence>
<keyword evidence="4" id="KW-0677">Repeat</keyword>
<keyword evidence="6" id="KW-0493">Microtubule</keyword>
<evidence type="ECO:0000256" key="3">
    <source>
        <dbReference type="ARBA" id="ARBA00022553"/>
    </source>
</evidence>
<feature type="compositionally biased region" description="Low complexity" evidence="7">
    <location>
        <begin position="484"/>
        <end position="507"/>
    </location>
</feature>
<reference evidence="8" key="1">
    <citation type="journal article" date="2011" name="Genome Res.">
        <title>Deep small RNA sequencing from the nematode Ascaris reveals conservation, functional diversification, and novel developmental profiles.</title>
        <authorList>
            <person name="Wang J."/>
            <person name="Czech B."/>
            <person name="Crunk A."/>
            <person name="Wallace A."/>
            <person name="Mitreva M."/>
            <person name="Hannon G.J."/>
            <person name="Davis R.E."/>
        </authorList>
    </citation>
    <scope>NUCLEOTIDE SEQUENCE</scope>
</reference>
<dbReference type="PROSITE" id="PS00229">
    <property type="entry name" value="TAU_MAP_1"/>
    <property type="match status" value="1"/>
</dbReference>
<dbReference type="Pfam" id="PF00418">
    <property type="entry name" value="Tubulin-binding"/>
    <property type="match status" value="4"/>
</dbReference>
<comment type="subcellular location">
    <subcellularLocation>
        <location evidence="1 6">Cytoplasm</location>
        <location evidence="1 6">Cytoskeleton</location>
    </subcellularLocation>
</comment>
<protein>
    <recommendedName>
        <fullName evidence="6">Microtubule-associated protein</fullName>
    </recommendedName>
</protein>
<feature type="region of interest" description="Disordered" evidence="7">
    <location>
        <begin position="362"/>
        <end position="384"/>
    </location>
</feature>
<organism evidence="8">
    <name type="scientific">Ascaris suum</name>
    <name type="common">Pig roundworm</name>
    <name type="synonym">Ascaris lumbricoides</name>
    <dbReference type="NCBI Taxonomy" id="6253"/>
    <lineage>
        <taxon>Eukaryota</taxon>
        <taxon>Metazoa</taxon>
        <taxon>Ecdysozoa</taxon>
        <taxon>Nematoda</taxon>
        <taxon>Chromadorea</taxon>
        <taxon>Rhabditida</taxon>
        <taxon>Spirurina</taxon>
        <taxon>Ascaridomorpha</taxon>
        <taxon>Ascaridoidea</taxon>
        <taxon>Ascarididae</taxon>
        <taxon>Ascaris</taxon>
    </lineage>
</organism>
<accession>F1L1V7</accession>
<feature type="region of interest" description="Disordered" evidence="7">
    <location>
        <begin position="19"/>
        <end position="39"/>
    </location>
</feature>
<dbReference type="EMBL" id="JI169788">
    <property type="protein sequence ID" value="ADY44111.1"/>
    <property type="molecule type" value="mRNA"/>
</dbReference>
<keyword evidence="5 6" id="KW-0206">Cytoskeleton</keyword>
<proteinExistence type="evidence at transcript level"/>
<dbReference type="InterPro" id="IPR001084">
    <property type="entry name" value="MAP_tubulin-bd_rpt"/>
</dbReference>
<feature type="compositionally biased region" description="Polar residues" evidence="7">
    <location>
        <begin position="30"/>
        <end position="39"/>
    </location>
</feature>
<dbReference type="GO" id="GO:0000226">
    <property type="term" value="P:microtubule cytoskeleton organization"/>
    <property type="evidence" value="ECO:0007669"/>
    <property type="project" value="TreeGrafter"/>
</dbReference>
<feature type="compositionally biased region" description="Basic and acidic residues" evidence="7">
    <location>
        <begin position="366"/>
        <end position="376"/>
    </location>
</feature>
<dbReference type="GO" id="GO:0005874">
    <property type="term" value="C:microtubule"/>
    <property type="evidence" value="ECO:0007669"/>
    <property type="project" value="UniProtKB-KW"/>
</dbReference>
<evidence type="ECO:0000313" key="8">
    <source>
        <dbReference type="EMBL" id="ADY44111.1"/>
    </source>
</evidence>
<dbReference type="AlphaFoldDB" id="F1L1V7"/>
<feature type="compositionally biased region" description="Polar residues" evidence="7">
    <location>
        <begin position="185"/>
        <end position="206"/>
    </location>
</feature>
<dbReference type="GO" id="GO:0031175">
    <property type="term" value="P:neuron projection development"/>
    <property type="evidence" value="ECO:0007669"/>
    <property type="project" value="TreeGrafter"/>
</dbReference>
<dbReference type="PROSITE" id="PS51491">
    <property type="entry name" value="TAU_MAP_2"/>
    <property type="match status" value="3"/>
</dbReference>
<evidence type="ECO:0000256" key="4">
    <source>
        <dbReference type="ARBA" id="ARBA00022737"/>
    </source>
</evidence>
<feature type="region of interest" description="Disordered" evidence="7">
    <location>
        <begin position="135"/>
        <end position="301"/>
    </location>
</feature>
<dbReference type="GO" id="GO:0008017">
    <property type="term" value="F:microtubule binding"/>
    <property type="evidence" value="ECO:0007669"/>
    <property type="project" value="InterPro"/>
</dbReference>
<feature type="region of interest" description="Disordered" evidence="7">
    <location>
        <begin position="484"/>
        <end position="530"/>
    </location>
</feature>
<evidence type="ECO:0000256" key="2">
    <source>
        <dbReference type="ARBA" id="ARBA00022490"/>
    </source>
</evidence>
<feature type="compositionally biased region" description="Pro residues" evidence="7">
    <location>
        <begin position="245"/>
        <end position="257"/>
    </location>
</feature>
<dbReference type="PANTHER" id="PTHR11501:SF18">
    <property type="entry name" value="MICROTUBULE-ASSOCIATED PROTEIN"/>
    <property type="match status" value="1"/>
</dbReference>
<feature type="compositionally biased region" description="Low complexity" evidence="7">
    <location>
        <begin position="207"/>
        <end position="221"/>
    </location>
</feature>
<dbReference type="PANTHER" id="PTHR11501">
    <property type="entry name" value="MICROTUBULE-ASSOCIATED PROTEIN"/>
    <property type="match status" value="1"/>
</dbReference>
<evidence type="ECO:0000256" key="7">
    <source>
        <dbReference type="SAM" id="MobiDB-lite"/>
    </source>
</evidence>
<keyword evidence="3" id="KW-0597">Phosphoprotein</keyword>
<feature type="compositionally biased region" description="Polar residues" evidence="7">
    <location>
        <begin position="146"/>
        <end position="170"/>
    </location>
</feature>
<dbReference type="GO" id="GO:0043005">
    <property type="term" value="C:neuron projection"/>
    <property type="evidence" value="ECO:0007669"/>
    <property type="project" value="TreeGrafter"/>
</dbReference>
<name>F1L1V7_ASCSU</name>
<evidence type="ECO:0000256" key="5">
    <source>
        <dbReference type="ARBA" id="ARBA00023212"/>
    </source>
</evidence>
<feature type="compositionally biased region" description="Low complexity" evidence="7">
    <location>
        <begin position="278"/>
        <end position="296"/>
    </location>
</feature>
<keyword evidence="2 6" id="KW-0963">Cytoplasm</keyword>